<dbReference type="PANTHER" id="PTHR32552:SF68">
    <property type="entry name" value="FERRICHROME OUTER MEMBRANE TRANSPORTER_PHAGE RECEPTOR"/>
    <property type="match status" value="1"/>
</dbReference>
<comment type="similarity">
    <text evidence="2 14 15">Belongs to the TonB-dependent receptor family.</text>
</comment>
<comment type="subcellular location">
    <subcellularLocation>
        <location evidence="1 14">Cell outer membrane</location>
        <topology evidence="1 14">Multi-pass membrane protein</topology>
    </subcellularLocation>
</comment>
<comment type="caution">
    <text evidence="19">The sequence shown here is derived from an EMBL/GenBank/DDBJ whole genome shotgun (WGS) entry which is preliminary data.</text>
</comment>
<keyword evidence="5" id="KW-0410">Iron transport</keyword>
<evidence type="ECO:0000256" key="14">
    <source>
        <dbReference type="PROSITE-ProRule" id="PRU01360"/>
    </source>
</evidence>
<keyword evidence="6 14" id="KW-0812">Transmembrane</keyword>
<evidence type="ECO:0000256" key="13">
    <source>
        <dbReference type="ARBA" id="ARBA00023237"/>
    </source>
</evidence>
<dbReference type="EMBL" id="JAJGNP010000015">
    <property type="protein sequence ID" value="MCC4234135.1"/>
    <property type="molecule type" value="Genomic_DNA"/>
</dbReference>
<dbReference type="Proteomes" id="UP001198830">
    <property type="component" value="Unassembled WGS sequence"/>
</dbReference>
<dbReference type="SUPFAM" id="SSF56935">
    <property type="entry name" value="Porins"/>
    <property type="match status" value="1"/>
</dbReference>
<gene>
    <name evidence="19" type="ORF">LL253_15770</name>
</gene>
<keyword evidence="20" id="KW-1185">Reference proteome</keyword>
<evidence type="ECO:0000256" key="10">
    <source>
        <dbReference type="ARBA" id="ARBA00023077"/>
    </source>
</evidence>
<feature type="domain" description="TonB-dependent receptor plug" evidence="18">
    <location>
        <begin position="56"/>
        <end position="151"/>
    </location>
</feature>
<keyword evidence="12 19" id="KW-0675">Receptor</keyword>
<evidence type="ECO:0000256" key="7">
    <source>
        <dbReference type="ARBA" id="ARBA00022729"/>
    </source>
</evidence>
<feature type="signal peptide" evidence="16">
    <location>
        <begin position="1"/>
        <end position="20"/>
    </location>
</feature>
<protein>
    <submittedName>
        <fullName evidence="19">TonB-dependent receptor</fullName>
    </submittedName>
</protein>
<dbReference type="Gene3D" id="2.40.170.20">
    <property type="entry name" value="TonB-dependent receptor, beta-barrel domain"/>
    <property type="match status" value="1"/>
</dbReference>
<feature type="domain" description="TonB-dependent receptor-like beta-barrel" evidence="17">
    <location>
        <begin position="242"/>
        <end position="663"/>
    </location>
</feature>
<dbReference type="Pfam" id="PF07715">
    <property type="entry name" value="Plug"/>
    <property type="match status" value="1"/>
</dbReference>
<dbReference type="InterPro" id="IPR012910">
    <property type="entry name" value="Plug_dom"/>
</dbReference>
<keyword evidence="9" id="KW-0406">Ion transport</keyword>
<keyword evidence="8" id="KW-0408">Iron</keyword>
<evidence type="ECO:0000259" key="17">
    <source>
        <dbReference type="Pfam" id="PF00593"/>
    </source>
</evidence>
<evidence type="ECO:0000256" key="2">
    <source>
        <dbReference type="ARBA" id="ARBA00009810"/>
    </source>
</evidence>
<evidence type="ECO:0000256" key="8">
    <source>
        <dbReference type="ARBA" id="ARBA00023004"/>
    </source>
</evidence>
<name>A0ABS8H6H7_9SPHN</name>
<keyword evidence="11 14" id="KW-0472">Membrane</keyword>
<evidence type="ECO:0000256" key="4">
    <source>
        <dbReference type="ARBA" id="ARBA00022452"/>
    </source>
</evidence>
<dbReference type="InterPro" id="IPR039426">
    <property type="entry name" value="TonB-dep_rcpt-like"/>
</dbReference>
<reference evidence="19 20" key="1">
    <citation type="submission" date="2021-10" db="EMBL/GenBank/DDBJ databases">
        <title>The diversity and Nitrogen Metabolism of Culturable Nitrate-Utilizing Bacteria Within the Oxygen Minimum Zone of the Changjiang (Yangtze River)Estuary.</title>
        <authorList>
            <person name="Zhang D."/>
            <person name="Zheng J."/>
            <person name="Liu S."/>
            <person name="He W."/>
        </authorList>
    </citation>
    <scope>NUCLEOTIDE SEQUENCE [LARGE SCALE GENOMIC DNA]</scope>
    <source>
        <strain evidence="19 20">FXH275-2</strain>
    </source>
</reference>
<evidence type="ECO:0000256" key="12">
    <source>
        <dbReference type="ARBA" id="ARBA00023170"/>
    </source>
</evidence>
<dbReference type="PROSITE" id="PS52016">
    <property type="entry name" value="TONB_DEPENDENT_REC_3"/>
    <property type="match status" value="1"/>
</dbReference>
<dbReference type="NCBIfam" id="TIGR01783">
    <property type="entry name" value="TonB-siderophor"/>
    <property type="match status" value="1"/>
</dbReference>
<dbReference type="Gene3D" id="2.170.130.10">
    <property type="entry name" value="TonB-dependent receptor, plug domain"/>
    <property type="match status" value="1"/>
</dbReference>
<organism evidence="19 20">
    <name type="scientific">Sphingobium soli</name>
    <dbReference type="NCBI Taxonomy" id="1591116"/>
    <lineage>
        <taxon>Bacteria</taxon>
        <taxon>Pseudomonadati</taxon>
        <taxon>Pseudomonadota</taxon>
        <taxon>Alphaproteobacteria</taxon>
        <taxon>Sphingomonadales</taxon>
        <taxon>Sphingomonadaceae</taxon>
        <taxon>Sphingobium</taxon>
    </lineage>
</organism>
<sequence length="696" mass="74182">MKTSIIALAATLAFTSPAAAQTEDTPSWTRDIVVTGEREGYAVPTSSTATRTDTPLIEVPQSVQVVTRSLVQEQDRRTLGDALVNVSGVTPTRSEENLFIPPILRGFPGEVYLDGLPIFAGNQQAYDPSSLIGVERIEVLKGPSATLYGGGLGTPLGGIINVVTERPSDKTGGYVAMRAGSFSTWNPYGDINVALTSGISARVAGEYQSNKSWIDKVGGKRWSIQPSLSFQIDADTDLLVQGQFNRRRQLEYSGLPADAALAGTLDRDAFPGSPIGQPRTRNDNNMGTATLRHAFSDRVKLTVTGRDYDSDVDESGSFVYPGLAGTGTVAPNYDVFPITMVNGTKEATIDANLAVKAEMLGGAHTLLVGANYDWTSFYSAMGLFVSDSPSGTINLSNPAYDLRYTPQTPVNSYTDDRFETFAVYAQDQATYGRLHLTGGLRVTSLKFIENSNIGVANDKTYTHVSPRIGATFDVVPGIALFAGYATAFRAPFGFIGTQAAKPETSSNIEGGVKLALPKVGLSGTIAAFRQTHDNVVTADPANVGFYVQSGRQRASGLEVDLVWEPTPAFSLLANYAYTNTRDDGVAPGDTLARVPKDSGRVAARYRVLNGPAKGLSFGAGITAFASRELTLPNSIAVPGYAVIDVQTSYDLGRISLGVSVVNLGGRKAWDPHSYMGYPVVSPNQPRSAFVTLKARI</sequence>
<dbReference type="InterPro" id="IPR036942">
    <property type="entry name" value="Beta-barrel_TonB_sf"/>
</dbReference>
<evidence type="ECO:0000256" key="15">
    <source>
        <dbReference type="RuleBase" id="RU003357"/>
    </source>
</evidence>
<keyword evidence="4 14" id="KW-1134">Transmembrane beta strand</keyword>
<keyword evidence="3 14" id="KW-0813">Transport</keyword>
<evidence type="ECO:0000313" key="20">
    <source>
        <dbReference type="Proteomes" id="UP001198830"/>
    </source>
</evidence>
<evidence type="ECO:0000259" key="18">
    <source>
        <dbReference type="Pfam" id="PF07715"/>
    </source>
</evidence>
<evidence type="ECO:0000256" key="1">
    <source>
        <dbReference type="ARBA" id="ARBA00004571"/>
    </source>
</evidence>
<evidence type="ECO:0000256" key="5">
    <source>
        <dbReference type="ARBA" id="ARBA00022496"/>
    </source>
</evidence>
<dbReference type="InterPro" id="IPR037066">
    <property type="entry name" value="Plug_dom_sf"/>
</dbReference>
<dbReference type="Pfam" id="PF00593">
    <property type="entry name" value="TonB_dep_Rec_b-barrel"/>
    <property type="match status" value="1"/>
</dbReference>
<dbReference type="PANTHER" id="PTHR32552">
    <property type="entry name" value="FERRICHROME IRON RECEPTOR-RELATED"/>
    <property type="match status" value="1"/>
</dbReference>
<keyword evidence="7 16" id="KW-0732">Signal</keyword>
<evidence type="ECO:0000256" key="11">
    <source>
        <dbReference type="ARBA" id="ARBA00023136"/>
    </source>
</evidence>
<dbReference type="InterPro" id="IPR010105">
    <property type="entry name" value="TonB_sidphr_rcpt"/>
</dbReference>
<dbReference type="CDD" id="cd01347">
    <property type="entry name" value="ligand_gated_channel"/>
    <property type="match status" value="1"/>
</dbReference>
<dbReference type="RefSeq" id="WP_228227764.1">
    <property type="nucleotide sequence ID" value="NZ_JAJGNP010000015.1"/>
</dbReference>
<proteinExistence type="inferred from homology"/>
<accession>A0ABS8H6H7</accession>
<evidence type="ECO:0000313" key="19">
    <source>
        <dbReference type="EMBL" id="MCC4234135.1"/>
    </source>
</evidence>
<evidence type="ECO:0000256" key="3">
    <source>
        <dbReference type="ARBA" id="ARBA00022448"/>
    </source>
</evidence>
<feature type="chain" id="PRO_5046859593" evidence="16">
    <location>
        <begin position="21"/>
        <end position="696"/>
    </location>
</feature>
<evidence type="ECO:0000256" key="9">
    <source>
        <dbReference type="ARBA" id="ARBA00023065"/>
    </source>
</evidence>
<evidence type="ECO:0000256" key="6">
    <source>
        <dbReference type="ARBA" id="ARBA00022692"/>
    </source>
</evidence>
<keyword evidence="13 14" id="KW-0998">Cell outer membrane</keyword>
<keyword evidence="10 15" id="KW-0798">TonB box</keyword>
<evidence type="ECO:0000256" key="16">
    <source>
        <dbReference type="SAM" id="SignalP"/>
    </source>
</evidence>
<dbReference type="InterPro" id="IPR000531">
    <property type="entry name" value="Beta-barrel_TonB"/>
</dbReference>